<feature type="transmembrane region" description="Helical" evidence="1">
    <location>
        <begin position="58"/>
        <end position="77"/>
    </location>
</feature>
<keyword evidence="1" id="KW-0812">Transmembrane</keyword>
<dbReference type="AlphaFoldDB" id="A0A0C9U403"/>
<organism evidence="2 3">
    <name type="scientific">Sphaerobolus stellatus (strain SS14)</name>
    <dbReference type="NCBI Taxonomy" id="990650"/>
    <lineage>
        <taxon>Eukaryota</taxon>
        <taxon>Fungi</taxon>
        <taxon>Dikarya</taxon>
        <taxon>Basidiomycota</taxon>
        <taxon>Agaricomycotina</taxon>
        <taxon>Agaricomycetes</taxon>
        <taxon>Phallomycetidae</taxon>
        <taxon>Geastrales</taxon>
        <taxon>Sphaerobolaceae</taxon>
        <taxon>Sphaerobolus</taxon>
    </lineage>
</organism>
<evidence type="ECO:0000256" key="1">
    <source>
        <dbReference type="SAM" id="Phobius"/>
    </source>
</evidence>
<dbReference type="HOGENOM" id="CLU_095057_1_1_1"/>
<dbReference type="OrthoDB" id="2501127at2759"/>
<reference evidence="2 3" key="1">
    <citation type="submission" date="2014-06" db="EMBL/GenBank/DDBJ databases">
        <title>Evolutionary Origins and Diversification of the Mycorrhizal Mutualists.</title>
        <authorList>
            <consortium name="DOE Joint Genome Institute"/>
            <consortium name="Mycorrhizal Genomics Consortium"/>
            <person name="Kohler A."/>
            <person name="Kuo A."/>
            <person name="Nagy L.G."/>
            <person name="Floudas D."/>
            <person name="Copeland A."/>
            <person name="Barry K.W."/>
            <person name="Cichocki N."/>
            <person name="Veneault-Fourrey C."/>
            <person name="LaButti K."/>
            <person name="Lindquist E.A."/>
            <person name="Lipzen A."/>
            <person name="Lundell T."/>
            <person name="Morin E."/>
            <person name="Murat C."/>
            <person name="Riley R."/>
            <person name="Ohm R."/>
            <person name="Sun H."/>
            <person name="Tunlid A."/>
            <person name="Henrissat B."/>
            <person name="Grigoriev I.V."/>
            <person name="Hibbett D.S."/>
            <person name="Martin F."/>
        </authorList>
    </citation>
    <scope>NUCLEOTIDE SEQUENCE [LARGE SCALE GENOMIC DNA]</scope>
    <source>
        <strain evidence="2 3">SS14</strain>
    </source>
</reference>
<evidence type="ECO:0000313" key="2">
    <source>
        <dbReference type="EMBL" id="KIJ28904.1"/>
    </source>
</evidence>
<accession>A0A0C9U403</accession>
<name>A0A0C9U403_SPHS4</name>
<dbReference type="EMBL" id="KN837295">
    <property type="protein sequence ID" value="KIJ28904.1"/>
    <property type="molecule type" value="Genomic_DNA"/>
</dbReference>
<keyword evidence="1" id="KW-1133">Transmembrane helix</keyword>
<gene>
    <name evidence="2" type="ORF">M422DRAFT_269784</name>
</gene>
<dbReference type="Proteomes" id="UP000054279">
    <property type="component" value="Unassembled WGS sequence"/>
</dbReference>
<proteinExistence type="predicted"/>
<protein>
    <recommendedName>
        <fullName evidence="4">MARVEL domain-containing protein</fullName>
    </recommendedName>
</protein>
<keyword evidence="3" id="KW-1185">Reference proteome</keyword>
<feature type="transmembrane region" description="Helical" evidence="1">
    <location>
        <begin position="138"/>
        <end position="159"/>
    </location>
</feature>
<feature type="transmembrane region" description="Helical" evidence="1">
    <location>
        <begin position="12"/>
        <end position="33"/>
    </location>
</feature>
<feature type="transmembrane region" description="Helical" evidence="1">
    <location>
        <begin position="98"/>
        <end position="118"/>
    </location>
</feature>
<keyword evidence="1" id="KW-0472">Membrane</keyword>
<sequence>MGLLSFSVKVYLCRLWLYIALLLFSGTLVGLTAERLKYTLHLPPTDPLNNGKPFFDRVVAELFATSIFTFFWSIHMIHTISRSIEKGGFFRRIAFELIFMWILWVLYLVGAAVATTLWGDLSFCWQFEACRLLTALVAFSWIGWITITVLWVTTFIFAFTRGAWMRPAHTRWAFQSKDAYPGQV</sequence>
<evidence type="ECO:0008006" key="4">
    <source>
        <dbReference type="Google" id="ProtNLM"/>
    </source>
</evidence>
<evidence type="ECO:0000313" key="3">
    <source>
        <dbReference type="Proteomes" id="UP000054279"/>
    </source>
</evidence>